<feature type="domain" description="Elongation factor G-binding protein C-terminal treble-clef zinc-finger" evidence="2">
    <location>
        <begin position="101"/>
        <end position="204"/>
    </location>
</feature>
<keyword evidence="4" id="KW-1185">Reference proteome</keyword>
<dbReference type="InterPro" id="IPR010841">
    <property type="entry name" value="EF-G-binding_N"/>
</dbReference>
<evidence type="ECO:0000313" key="3">
    <source>
        <dbReference type="EMBL" id="AIQ68947.1"/>
    </source>
</evidence>
<evidence type="ECO:0000313" key="4">
    <source>
        <dbReference type="Proteomes" id="UP000029500"/>
    </source>
</evidence>
<organism evidence="3 4">
    <name type="scientific">Paenibacillus graminis</name>
    <dbReference type="NCBI Taxonomy" id="189425"/>
    <lineage>
        <taxon>Bacteria</taxon>
        <taxon>Bacillati</taxon>
        <taxon>Bacillota</taxon>
        <taxon>Bacilli</taxon>
        <taxon>Bacillales</taxon>
        <taxon>Paenibacillaceae</taxon>
        <taxon>Paenibacillus</taxon>
    </lineage>
</organism>
<gene>
    <name evidence="3" type="ORF">PGRAT_15945</name>
</gene>
<reference evidence="3 4" key="1">
    <citation type="submission" date="2014-08" db="EMBL/GenBank/DDBJ databases">
        <title>Comparative genomics of the Paenibacillus odorifer group.</title>
        <authorList>
            <person name="den Bakker H.C."/>
            <person name="Tsai Y.-C."/>
            <person name="Martin N."/>
            <person name="Korlach J."/>
            <person name="Wiedmann M."/>
        </authorList>
    </citation>
    <scope>NUCLEOTIDE SEQUENCE [LARGE SCALE GENOMIC DNA]</scope>
    <source>
        <strain evidence="3 4">DSM 15220</strain>
    </source>
</reference>
<sequence>MNTPFIRNHQYNVIKKQTEFLQKTLRSVADQSVLKTVRYRTAVNIIEAFSSLTTEQERMLEQVSGLETAHEFQSYIYALEPYLEPFPPITLKQIQKLFPKNKKLKMPDLQSIDLRYVTYLSWVDIATNKLFMVYPFEGQFIGIEGRITPTHKKGYCMFCNRHQELAFITVKTKPANALPDQYSSIGQYVCMDGHACNQSITNTTSLERFIVSVRK</sequence>
<proteinExistence type="predicted"/>
<accession>A0A089M6X4</accession>
<dbReference type="EMBL" id="CP009287">
    <property type="protein sequence ID" value="AIQ68947.1"/>
    <property type="molecule type" value="Genomic_DNA"/>
</dbReference>
<dbReference type="Pfam" id="PF07299">
    <property type="entry name" value="EF-G-binding_N"/>
    <property type="match status" value="1"/>
</dbReference>
<protein>
    <submittedName>
        <fullName evidence="3">Fibronectin-binding protein</fullName>
    </submittedName>
</protein>
<dbReference type="HOGENOM" id="CLU_088205_0_0_9"/>
<feature type="domain" description="Elongation factor G-binding protein N-terminal" evidence="1">
    <location>
        <begin position="5"/>
        <end position="87"/>
    </location>
</feature>
<dbReference type="eggNOG" id="ENOG5032UHI">
    <property type="taxonomic scope" value="Bacteria"/>
</dbReference>
<dbReference type="Proteomes" id="UP000029500">
    <property type="component" value="Chromosome"/>
</dbReference>
<dbReference type="Pfam" id="PF16571">
    <property type="entry name" value="FBP_C"/>
    <property type="match status" value="1"/>
</dbReference>
<dbReference type="OrthoDB" id="1891078at2"/>
<name>A0A089M6X4_9BACL</name>
<dbReference type="InterPro" id="IPR032330">
    <property type="entry name" value="EF-G-binding_C"/>
</dbReference>
<dbReference type="CDD" id="cd16342">
    <property type="entry name" value="FusC_FusB"/>
    <property type="match status" value="1"/>
</dbReference>
<dbReference type="KEGG" id="pgm:PGRAT_15945"/>
<dbReference type="STRING" id="189425.PGRAT_15945"/>
<dbReference type="Gene3D" id="1.20.1280.250">
    <property type="match status" value="1"/>
</dbReference>
<evidence type="ECO:0000259" key="2">
    <source>
        <dbReference type="Pfam" id="PF16571"/>
    </source>
</evidence>
<evidence type="ECO:0000259" key="1">
    <source>
        <dbReference type="Pfam" id="PF07299"/>
    </source>
</evidence>
<dbReference type="InterPro" id="IPR038344">
    <property type="entry name" value="EF-G_N_sf"/>
</dbReference>
<dbReference type="RefSeq" id="WP_025703264.1">
    <property type="nucleotide sequence ID" value="NZ_CP009287.1"/>
</dbReference>
<dbReference type="AlphaFoldDB" id="A0A089M6X4"/>